<dbReference type="GO" id="GO:0003735">
    <property type="term" value="F:structural constituent of ribosome"/>
    <property type="evidence" value="ECO:0007669"/>
    <property type="project" value="InterPro"/>
</dbReference>
<reference evidence="9" key="1">
    <citation type="submission" date="2025-08" db="UniProtKB">
        <authorList>
            <consortium name="Ensembl"/>
        </authorList>
    </citation>
    <scope>IDENTIFICATION</scope>
</reference>
<dbReference type="InterPro" id="IPR019373">
    <property type="entry name" value="Ribosomal_mL51"/>
</dbReference>
<keyword evidence="5" id="KW-0496">Mitochondrion</keyword>
<dbReference type="GO" id="GO:0005762">
    <property type="term" value="C:mitochondrial large ribosomal subunit"/>
    <property type="evidence" value="ECO:0007669"/>
    <property type="project" value="TreeGrafter"/>
</dbReference>
<dbReference type="PANTHER" id="PTHR13409:SF0">
    <property type="entry name" value="LARGE RIBOSOMAL SUBUNIT PROTEIN ML51"/>
    <property type="match status" value="1"/>
</dbReference>
<dbReference type="GO" id="GO:0006412">
    <property type="term" value="P:translation"/>
    <property type="evidence" value="ECO:0007669"/>
    <property type="project" value="TreeGrafter"/>
</dbReference>
<dbReference type="Pfam" id="PF10244">
    <property type="entry name" value="MRP-L51"/>
    <property type="match status" value="1"/>
</dbReference>
<evidence type="ECO:0000256" key="8">
    <source>
        <dbReference type="ARBA" id="ARBA00035419"/>
    </source>
</evidence>
<proteinExistence type="inferred from homology"/>
<evidence type="ECO:0000256" key="7">
    <source>
        <dbReference type="ARBA" id="ARBA00035182"/>
    </source>
</evidence>
<keyword evidence="6" id="KW-0687">Ribonucleoprotein</keyword>
<keyword evidence="4" id="KW-0689">Ribosomal protein</keyword>
<evidence type="ECO:0000256" key="1">
    <source>
        <dbReference type="ARBA" id="ARBA00004173"/>
    </source>
</evidence>
<comment type="subcellular location">
    <subcellularLocation>
        <location evidence="1">Mitochondrion</location>
    </subcellularLocation>
</comment>
<keyword evidence="3" id="KW-0809">Transit peptide</keyword>
<evidence type="ECO:0000256" key="4">
    <source>
        <dbReference type="ARBA" id="ARBA00022980"/>
    </source>
</evidence>
<dbReference type="AlphaFoldDB" id="A0A8C6ZBZ2"/>
<evidence type="ECO:0000313" key="9">
    <source>
        <dbReference type="Ensembl" id="ENSNPEP00000011616.1"/>
    </source>
</evidence>
<dbReference type="PANTHER" id="PTHR13409">
    <property type="entry name" value="MITOCHONDRIAL 39S RIBOSOMAL PROTEIN L51"/>
    <property type="match status" value="1"/>
</dbReference>
<keyword evidence="10" id="KW-1185">Reference proteome</keyword>
<name>A0A8C6ZBZ2_NOTPE</name>
<sequence length="127" mass="15387">SAEIKLQQLREQSYEWLPLLFPGESRGETRAPRVREPPQPKQVDRWTEKRALFGVYDNVGILGDFRAHPKDFILGPKWLRGWRGNELQRCIRKKRMVGDRMFLDDLHKLNKRIRYLYRRFNRTGKHR</sequence>
<evidence type="ECO:0000313" key="10">
    <source>
        <dbReference type="Proteomes" id="UP000694420"/>
    </source>
</evidence>
<evidence type="ECO:0000256" key="5">
    <source>
        <dbReference type="ARBA" id="ARBA00023128"/>
    </source>
</evidence>
<protein>
    <recommendedName>
        <fullName evidence="7">Large ribosomal subunit protein mL51</fullName>
    </recommendedName>
    <alternativeName>
        <fullName evidence="8">39S ribosomal protein L51, mitochondrial</fullName>
    </alternativeName>
</protein>
<comment type="similarity">
    <text evidence="2">Belongs to the mitochondrion-specific ribosomal protein mL51 family.</text>
</comment>
<dbReference type="Proteomes" id="UP000694420">
    <property type="component" value="Unplaced"/>
</dbReference>
<evidence type="ECO:0000256" key="6">
    <source>
        <dbReference type="ARBA" id="ARBA00023274"/>
    </source>
</evidence>
<organism evidence="9 10">
    <name type="scientific">Nothoprocta perdicaria</name>
    <name type="common">Chilean tinamou</name>
    <name type="synonym">Crypturus perdicarius</name>
    <dbReference type="NCBI Taxonomy" id="30464"/>
    <lineage>
        <taxon>Eukaryota</taxon>
        <taxon>Metazoa</taxon>
        <taxon>Chordata</taxon>
        <taxon>Craniata</taxon>
        <taxon>Vertebrata</taxon>
        <taxon>Euteleostomi</taxon>
        <taxon>Archelosauria</taxon>
        <taxon>Archosauria</taxon>
        <taxon>Dinosauria</taxon>
        <taxon>Saurischia</taxon>
        <taxon>Theropoda</taxon>
        <taxon>Coelurosauria</taxon>
        <taxon>Aves</taxon>
        <taxon>Palaeognathae</taxon>
        <taxon>Tinamiformes</taxon>
        <taxon>Tinamidae</taxon>
        <taxon>Nothoprocta</taxon>
    </lineage>
</organism>
<reference evidence="9" key="2">
    <citation type="submission" date="2025-09" db="UniProtKB">
        <authorList>
            <consortium name="Ensembl"/>
        </authorList>
    </citation>
    <scope>IDENTIFICATION</scope>
</reference>
<accession>A0A8C6ZBZ2</accession>
<evidence type="ECO:0000256" key="3">
    <source>
        <dbReference type="ARBA" id="ARBA00022946"/>
    </source>
</evidence>
<evidence type="ECO:0000256" key="2">
    <source>
        <dbReference type="ARBA" id="ARBA00010972"/>
    </source>
</evidence>
<dbReference type="Ensembl" id="ENSNPET00000011917.1">
    <property type="protein sequence ID" value="ENSNPEP00000011616.1"/>
    <property type="gene ID" value="ENSNPEG00000008728.1"/>
</dbReference>